<evidence type="ECO:0000256" key="8">
    <source>
        <dbReference type="SAM" id="MobiDB-lite"/>
    </source>
</evidence>
<evidence type="ECO:0000256" key="3">
    <source>
        <dbReference type="ARBA" id="ARBA00022729"/>
    </source>
</evidence>
<dbReference type="PANTHER" id="PTHR34992">
    <property type="entry name" value="HYPHAL ANASTAMOSIS-7 PROTEIN"/>
    <property type="match status" value="1"/>
</dbReference>
<reference evidence="11 12" key="1">
    <citation type="submission" date="2021-06" db="EMBL/GenBank/DDBJ databases">
        <authorList>
            <person name="Kallberg Y."/>
            <person name="Tangrot J."/>
            <person name="Rosling A."/>
        </authorList>
    </citation>
    <scope>NUCLEOTIDE SEQUENCE [LARGE SCALE GENOMIC DNA]</scope>
    <source>
        <strain evidence="11 12">120-4 pot B 10/14</strain>
    </source>
</reference>
<accession>A0ABN7WS38</accession>
<feature type="compositionally biased region" description="Low complexity" evidence="8">
    <location>
        <begin position="176"/>
        <end position="200"/>
    </location>
</feature>
<keyword evidence="6" id="KW-0449">Lipoprotein</keyword>
<feature type="region of interest" description="Disordered" evidence="8">
    <location>
        <begin position="174"/>
        <end position="200"/>
    </location>
</feature>
<evidence type="ECO:0000256" key="4">
    <source>
        <dbReference type="ARBA" id="ARBA00023136"/>
    </source>
</evidence>
<keyword evidence="5" id="KW-0325">Glycoprotein</keyword>
<evidence type="ECO:0000256" key="5">
    <source>
        <dbReference type="ARBA" id="ARBA00023180"/>
    </source>
</evidence>
<protein>
    <submittedName>
        <fullName evidence="11">38083_t:CDS:1</fullName>
    </submittedName>
</protein>
<feature type="transmembrane region" description="Helical" evidence="9">
    <location>
        <begin position="28"/>
        <end position="48"/>
    </location>
</feature>
<keyword evidence="12" id="KW-1185">Reference proteome</keyword>
<comment type="caution">
    <text evidence="11">The sequence shown here is derived from an EMBL/GenBank/DDBJ whole genome shotgun (WGS) entry which is preliminary data.</text>
</comment>
<evidence type="ECO:0000256" key="9">
    <source>
        <dbReference type="SAM" id="Phobius"/>
    </source>
</evidence>
<keyword evidence="3" id="KW-0732">Signal</keyword>
<keyword evidence="9" id="KW-0812">Transmembrane</keyword>
<gene>
    <name evidence="11" type="ORF">GMARGA_LOCUS33739</name>
</gene>
<dbReference type="InterPro" id="IPR046530">
    <property type="entry name" value="BIM1-like_dom"/>
</dbReference>
<dbReference type="InterPro" id="IPR046936">
    <property type="entry name" value="BIM1-like"/>
</dbReference>
<keyword evidence="2" id="KW-1003">Cell membrane</keyword>
<evidence type="ECO:0000313" key="12">
    <source>
        <dbReference type="Proteomes" id="UP000789901"/>
    </source>
</evidence>
<feature type="non-terminal residue" evidence="11">
    <location>
        <position position="216"/>
    </location>
</feature>
<dbReference type="Proteomes" id="UP000789901">
    <property type="component" value="Unassembled WGS sequence"/>
</dbReference>
<keyword evidence="4 9" id="KW-0472">Membrane</keyword>
<comment type="subcellular location">
    <subcellularLocation>
        <location evidence="1">Cell membrane</location>
    </subcellularLocation>
    <subcellularLocation>
        <location evidence="7">Endomembrane system</location>
        <topology evidence="7">Lipid-anchor</topology>
    </subcellularLocation>
</comment>
<evidence type="ECO:0000313" key="11">
    <source>
        <dbReference type="EMBL" id="CAG8837944.1"/>
    </source>
</evidence>
<organism evidence="11 12">
    <name type="scientific">Gigaspora margarita</name>
    <dbReference type="NCBI Taxonomy" id="4874"/>
    <lineage>
        <taxon>Eukaryota</taxon>
        <taxon>Fungi</taxon>
        <taxon>Fungi incertae sedis</taxon>
        <taxon>Mucoromycota</taxon>
        <taxon>Glomeromycotina</taxon>
        <taxon>Glomeromycetes</taxon>
        <taxon>Diversisporales</taxon>
        <taxon>Gigasporaceae</taxon>
        <taxon>Gigaspora</taxon>
    </lineage>
</organism>
<dbReference type="EMBL" id="CAJVQB010056954">
    <property type="protein sequence ID" value="CAG8837944.1"/>
    <property type="molecule type" value="Genomic_DNA"/>
</dbReference>
<evidence type="ECO:0000256" key="1">
    <source>
        <dbReference type="ARBA" id="ARBA00004236"/>
    </source>
</evidence>
<evidence type="ECO:0000256" key="6">
    <source>
        <dbReference type="ARBA" id="ARBA00023288"/>
    </source>
</evidence>
<keyword evidence="9" id="KW-1133">Transmembrane helix</keyword>
<feature type="non-terminal residue" evidence="11">
    <location>
        <position position="1"/>
    </location>
</feature>
<feature type="domain" description="Copper acquisition factor BIM1-like" evidence="10">
    <location>
        <begin position="45"/>
        <end position="188"/>
    </location>
</feature>
<evidence type="ECO:0000256" key="7">
    <source>
        <dbReference type="ARBA" id="ARBA00037868"/>
    </source>
</evidence>
<evidence type="ECO:0000259" key="10">
    <source>
        <dbReference type="Pfam" id="PF20238"/>
    </source>
</evidence>
<evidence type="ECO:0000256" key="2">
    <source>
        <dbReference type="ARBA" id="ARBA00022475"/>
    </source>
</evidence>
<sequence length="216" mass="23208">KNETNYNPSDRDTLIKLFIKLKDNTMKFGVFCIFSLLVPLFNTINAHYELQAPPSGGFEDSLEPNPPCGGFNIVNSSLITNFPISQGIATANFFDGDGTLYFYFAPNINSTFISVSDAQKLVNPDIGQQVHVSVNLSKANAVVGSQDILQSVFNLSTGNGAWYQCADIKVTGDTRSSANNTQSSANNTQPSANNTLSNANNAQSSANIINALPNID</sequence>
<dbReference type="Pfam" id="PF20238">
    <property type="entry name" value="BIM1-like_dom"/>
    <property type="match status" value="1"/>
</dbReference>
<name>A0ABN7WS38_GIGMA</name>
<proteinExistence type="predicted"/>